<dbReference type="SUPFAM" id="SSF55874">
    <property type="entry name" value="ATPase domain of HSP90 chaperone/DNA topoisomerase II/histidine kinase"/>
    <property type="match status" value="1"/>
</dbReference>
<evidence type="ECO:0000256" key="4">
    <source>
        <dbReference type="ARBA" id="ARBA00022553"/>
    </source>
</evidence>
<dbReference type="CDD" id="cd00082">
    <property type="entry name" value="HisKA"/>
    <property type="match status" value="1"/>
</dbReference>
<keyword evidence="5" id="KW-0808">Transferase</keyword>
<dbReference type="Pfam" id="PF00512">
    <property type="entry name" value="HisKA"/>
    <property type="match status" value="1"/>
</dbReference>
<accession>A0AAW3ZPZ7</accession>
<reference evidence="13 14" key="1">
    <citation type="submission" date="2020-09" db="EMBL/GenBank/DDBJ databases">
        <title>Pseudoxanthomonas sp. CAU 1598 isolated from sand of Yaerae Beach.</title>
        <authorList>
            <person name="Kim W."/>
        </authorList>
    </citation>
    <scope>NUCLEOTIDE SEQUENCE [LARGE SCALE GENOMIC DNA]</scope>
    <source>
        <strain evidence="13 14">CAU 1598</strain>
    </source>
</reference>
<evidence type="ECO:0000259" key="11">
    <source>
        <dbReference type="PROSITE" id="PS50109"/>
    </source>
</evidence>
<evidence type="ECO:0000256" key="5">
    <source>
        <dbReference type="ARBA" id="ARBA00022679"/>
    </source>
</evidence>
<sequence>MSLQRRLMLAFAGFAVCVAALFGMYAFLFVYFVEDRFFSAMLKEEAEQLMQAHARDGQWPTPSRPFMRLYHDPATFPPEVREVYREEPQRIEFSGAEGRHYHLLRLPVEPPVYLLAEVGQQLVVRPIRTQLLQVLAWSGTAVLALALLLGHLLARRAAAPIVHLADRVDALDPARLPSRFTVGDADADAEVGVLSRGLDALVRRIHAFVEREQAFVRDASHELRTPLTVIRMASTRLSEQTDLSNAAHAHLEQIRQSSQALEHIVMCLLSLAREEALPTQPEPIAILPVLERVIVDQSTVLEGKQVEIEISVAPEAKVSLPTPVLQMLLANLIGNAFAHTDQGSVQIQFRDRRLQVINTGHPIDDDLAARLYEPFSRSKISAGAGLGLAIVRRLCDRYHVELCVDSDQRNTIASIQFA</sequence>
<keyword evidence="6 10" id="KW-0812">Transmembrane</keyword>
<dbReference type="InterPro" id="IPR003594">
    <property type="entry name" value="HATPase_dom"/>
</dbReference>
<dbReference type="Gene3D" id="6.10.340.10">
    <property type="match status" value="1"/>
</dbReference>
<proteinExistence type="predicted"/>
<dbReference type="GO" id="GO:0000155">
    <property type="term" value="F:phosphorelay sensor kinase activity"/>
    <property type="evidence" value="ECO:0007669"/>
    <property type="project" value="InterPro"/>
</dbReference>
<evidence type="ECO:0000256" key="2">
    <source>
        <dbReference type="ARBA" id="ARBA00004370"/>
    </source>
</evidence>
<evidence type="ECO:0000313" key="13">
    <source>
        <dbReference type="EMBL" id="MBD8526391.1"/>
    </source>
</evidence>
<feature type="domain" description="Histidine kinase" evidence="11">
    <location>
        <begin position="218"/>
        <end position="418"/>
    </location>
</feature>
<dbReference type="Proteomes" id="UP000613768">
    <property type="component" value="Unassembled WGS sequence"/>
</dbReference>
<dbReference type="PROSITE" id="PS50109">
    <property type="entry name" value="HIS_KIN"/>
    <property type="match status" value="1"/>
</dbReference>
<keyword evidence="10" id="KW-0472">Membrane</keyword>
<gene>
    <name evidence="13" type="ORF">IFO71_11645</name>
</gene>
<keyword evidence="8 10" id="KW-1133">Transmembrane helix</keyword>
<organism evidence="13 14">
    <name type="scientific">Pseudomarimonas arenosa</name>
    <dbReference type="NCBI Taxonomy" id="2774145"/>
    <lineage>
        <taxon>Bacteria</taxon>
        <taxon>Pseudomonadati</taxon>
        <taxon>Pseudomonadota</taxon>
        <taxon>Gammaproteobacteria</taxon>
        <taxon>Lysobacterales</taxon>
        <taxon>Lysobacteraceae</taxon>
        <taxon>Pseudomarimonas</taxon>
    </lineage>
</organism>
<dbReference type="InterPro" id="IPR036890">
    <property type="entry name" value="HATPase_C_sf"/>
</dbReference>
<dbReference type="InterPro" id="IPR050428">
    <property type="entry name" value="TCS_sensor_his_kinase"/>
</dbReference>
<evidence type="ECO:0000256" key="9">
    <source>
        <dbReference type="ARBA" id="ARBA00023012"/>
    </source>
</evidence>
<dbReference type="SMART" id="SM00387">
    <property type="entry name" value="HATPase_c"/>
    <property type="match status" value="1"/>
</dbReference>
<dbReference type="EC" id="2.7.13.3" evidence="3"/>
<keyword evidence="14" id="KW-1185">Reference proteome</keyword>
<keyword evidence="9" id="KW-0902">Two-component regulatory system</keyword>
<keyword evidence="4" id="KW-0597">Phosphoprotein</keyword>
<dbReference type="Gene3D" id="3.30.565.10">
    <property type="entry name" value="Histidine kinase-like ATPase, C-terminal domain"/>
    <property type="match status" value="1"/>
</dbReference>
<name>A0AAW3ZPZ7_9GAMM</name>
<dbReference type="SMART" id="SM00388">
    <property type="entry name" value="HisKA"/>
    <property type="match status" value="1"/>
</dbReference>
<dbReference type="Gene3D" id="1.10.287.130">
    <property type="match status" value="1"/>
</dbReference>
<evidence type="ECO:0000256" key="7">
    <source>
        <dbReference type="ARBA" id="ARBA00022777"/>
    </source>
</evidence>
<evidence type="ECO:0000256" key="8">
    <source>
        <dbReference type="ARBA" id="ARBA00022989"/>
    </source>
</evidence>
<evidence type="ECO:0000256" key="1">
    <source>
        <dbReference type="ARBA" id="ARBA00000085"/>
    </source>
</evidence>
<dbReference type="EMBL" id="JACYTR010000022">
    <property type="protein sequence ID" value="MBD8526391.1"/>
    <property type="molecule type" value="Genomic_DNA"/>
</dbReference>
<comment type="caution">
    <text evidence="13">The sequence shown here is derived from an EMBL/GenBank/DDBJ whole genome shotgun (WGS) entry which is preliminary data.</text>
</comment>
<dbReference type="SUPFAM" id="SSF47384">
    <property type="entry name" value="Homodimeric domain of signal transducing histidine kinase"/>
    <property type="match status" value="1"/>
</dbReference>
<evidence type="ECO:0000256" key="10">
    <source>
        <dbReference type="SAM" id="Phobius"/>
    </source>
</evidence>
<feature type="domain" description="HAMP" evidence="12">
    <location>
        <begin position="155"/>
        <end position="210"/>
    </location>
</feature>
<dbReference type="PROSITE" id="PS50885">
    <property type="entry name" value="HAMP"/>
    <property type="match status" value="1"/>
</dbReference>
<dbReference type="AlphaFoldDB" id="A0AAW3ZPZ7"/>
<dbReference type="InterPro" id="IPR003661">
    <property type="entry name" value="HisK_dim/P_dom"/>
</dbReference>
<evidence type="ECO:0000313" key="14">
    <source>
        <dbReference type="Proteomes" id="UP000613768"/>
    </source>
</evidence>
<dbReference type="InterPro" id="IPR005467">
    <property type="entry name" value="His_kinase_dom"/>
</dbReference>
<dbReference type="PANTHER" id="PTHR45436:SF16">
    <property type="entry name" value="HISTIDINE KINASE"/>
    <property type="match status" value="1"/>
</dbReference>
<protein>
    <recommendedName>
        <fullName evidence="3">histidine kinase</fullName>
        <ecNumber evidence="3">2.7.13.3</ecNumber>
    </recommendedName>
</protein>
<evidence type="ECO:0000256" key="3">
    <source>
        <dbReference type="ARBA" id="ARBA00012438"/>
    </source>
</evidence>
<comment type="subcellular location">
    <subcellularLocation>
        <location evidence="2">Membrane</location>
    </subcellularLocation>
</comment>
<keyword evidence="7 13" id="KW-0418">Kinase</keyword>
<comment type="catalytic activity">
    <reaction evidence="1">
        <text>ATP + protein L-histidine = ADP + protein N-phospho-L-histidine.</text>
        <dbReference type="EC" id="2.7.13.3"/>
    </reaction>
</comment>
<evidence type="ECO:0000259" key="12">
    <source>
        <dbReference type="PROSITE" id="PS50885"/>
    </source>
</evidence>
<feature type="transmembrane region" description="Helical" evidence="10">
    <location>
        <begin position="134"/>
        <end position="154"/>
    </location>
</feature>
<dbReference type="GO" id="GO:0005886">
    <property type="term" value="C:plasma membrane"/>
    <property type="evidence" value="ECO:0007669"/>
    <property type="project" value="TreeGrafter"/>
</dbReference>
<feature type="transmembrane region" description="Helical" evidence="10">
    <location>
        <begin position="7"/>
        <end position="33"/>
    </location>
</feature>
<evidence type="ECO:0000256" key="6">
    <source>
        <dbReference type="ARBA" id="ARBA00022692"/>
    </source>
</evidence>
<dbReference type="InterPro" id="IPR003660">
    <property type="entry name" value="HAMP_dom"/>
</dbReference>
<dbReference type="RefSeq" id="WP_192029813.1">
    <property type="nucleotide sequence ID" value="NZ_JACYTR010000022.1"/>
</dbReference>
<dbReference type="Pfam" id="PF02518">
    <property type="entry name" value="HATPase_c"/>
    <property type="match status" value="1"/>
</dbReference>
<dbReference type="InterPro" id="IPR036097">
    <property type="entry name" value="HisK_dim/P_sf"/>
</dbReference>
<dbReference type="PANTHER" id="PTHR45436">
    <property type="entry name" value="SENSOR HISTIDINE KINASE YKOH"/>
    <property type="match status" value="1"/>
</dbReference>